<dbReference type="InterPro" id="IPR004839">
    <property type="entry name" value="Aminotransferase_I/II_large"/>
</dbReference>
<dbReference type="PANTHER" id="PTHR13693:SF100">
    <property type="entry name" value="8-AMINO-7-OXONONANOATE SYNTHASE"/>
    <property type="match status" value="1"/>
</dbReference>
<evidence type="ECO:0000256" key="3">
    <source>
        <dbReference type="ARBA" id="ARBA00023315"/>
    </source>
</evidence>
<proteinExistence type="predicted"/>
<dbReference type="NCBIfam" id="NF005526">
    <property type="entry name" value="PRK07179.1"/>
    <property type="match status" value="1"/>
</dbReference>
<dbReference type="EMBL" id="CP078145">
    <property type="protein sequence ID" value="QXN90436.1"/>
    <property type="molecule type" value="Genomic_DNA"/>
</dbReference>
<keyword evidence="7" id="KW-1185">Reference proteome</keyword>
<evidence type="ECO:0000256" key="4">
    <source>
        <dbReference type="SAM" id="MobiDB-lite"/>
    </source>
</evidence>
<organism evidence="6 7">
    <name type="scientific">Nocardia iowensis</name>
    <dbReference type="NCBI Taxonomy" id="204891"/>
    <lineage>
        <taxon>Bacteria</taxon>
        <taxon>Bacillati</taxon>
        <taxon>Actinomycetota</taxon>
        <taxon>Actinomycetes</taxon>
        <taxon>Mycobacteriales</taxon>
        <taxon>Nocardiaceae</taxon>
        <taxon>Nocardia</taxon>
    </lineage>
</organism>
<evidence type="ECO:0000313" key="6">
    <source>
        <dbReference type="EMBL" id="QXN90436.1"/>
    </source>
</evidence>
<dbReference type="Proteomes" id="UP000694257">
    <property type="component" value="Chromosome"/>
</dbReference>
<feature type="domain" description="Aminotransferase class I/classII large" evidence="5">
    <location>
        <begin position="41"/>
        <end position="376"/>
    </location>
</feature>
<dbReference type="InterPro" id="IPR050087">
    <property type="entry name" value="AON_synthase_class-II"/>
</dbReference>
<accession>A0ABX8RSJ2</accession>
<keyword evidence="2" id="KW-0663">Pyridoxal phosphate</keyword>
<keyword evidence="3" id="KW-0012">Acyltransferase</keyword>
<feature type="region of interest" description="Disordered" evidence="4">
    <location>
        <begin position="389"/>
        <end position="416"/>
    </location>
</feature>
<keyword evidence="1" id="KW-0808">Transferase</keyword>
<evidence type="ECO:0000313" key="7">
    <source>
        <dbReference type="Proteomes" id="UP000694257"/>
    </source>
</evidence>
<reference evidence="6 7" key="1">
    <citation type="submission" date="2021-07" db="EMBL/GenBank/DDBJ databases">
        <title>Whole Genome Sequence of Nocardia Iowensis.</title>
        <authorList>
            <person name="Lamm A."/>
            <person name="Collins-Fairclough A.M."/>
            <person name="Bunk B."/>
            <person name="Sproer C."/>
        </authorList>
    </citation>
    <scope>NUCLEOTIDE SEQUENCE [LARGE SCALE GENOMIC DNA]</scope>
    <source>
        <strain evidence="6 7">NRRL 5646</strain>
    </source>
</reference>
<evidence type="ECO:0000256" key="2">
    <source>
        <dbReference type="ARBA" id="ARBA00022898"/>
    </source>
</evidence>
<evidence type="ECO:0000256" key="1">
    <source>
        <dbReference type="ARBA" id="ARBA00022679"/>
    </source>
</evidence>
<gene>
    <name evidence="6" type="primary">cqsA</name>
    <name evidence="6" type="ORF">KV110_34385</name>
</gene>
<protein>
    <submittedName>
        <fullName evidence="6">Quorum-sensing autoinducer CAI-1 synthase</fullName>
    </submittedName>
</protein>
<sequence>MGPTVAERIRLRVERFHSDRLAGQWGGRHILHGRTPGYGDIVLNGSDYLALGADPRITHAIKTALRSTQVGRFASCAFLPDDHPQVVLERALAEHLRVPAGVLCQSGWEAKVGLLQSIADPEIPVYIDQFAHMSLWHGAKVSRAPIYSFRHNFPGHLREQIRAHGPGIIAVDAIYGTNGSRCPLTQICDIADETDSVLVVDESHALGTDGPAGAGMVAALGLTERVPYRIASLSKAFGGRAGFVGANTADFVDYFKMESHPAVFSSTLLPYEIAGLAATLDVIRLDNWRRQRLRELSTMVRRALTALEFDLEGSASHIVALQAGPDLRAMAIRDFLEARGIFGSLLCPPTTARNHTLIRFGLHAAITDHNIDRIIGACTEIRARFGATPPLEPLPKMPADRPGKHHATAGGLSSGT</sequence>
<evidence type="ECO:0000259" key="5">
    <source>
        <dbReference type="Pfam" id="PF00155"/>
    </source>
</evidence>
<name>A0ABX8RSJ2_NOCIO</name>
<dbReference type="PANTHER" id="PTHR13693">
    <property type="entry name" value="CLASS II AMINOTRANSFERASE/8-AMINO-7-OXONONANOATE SYNTHASE"/>
    <property type="match status" value="1"/>
</dbReference>
<dbReference type="Pfam" id="PF00155">
    <property type="entry name" value="Aminotran_1_2"/>
    <property type="match status" value="1"/>
</dbReference>